<dbReference type="Proteomes" id="UP001501333">
    <property type="component" value="Unassembled WGS sequence"/>
</dbReference>
<dbReference type="SUPFAM" id="SSF48452">
    <property type="entry name" value="TPR-like"/>
    <property type="match status" value="1"/>
</dbReference>
<gene>
    <name evidence="1" type="ORF">GCM10022250_25750</name>
</gene>
<name>A0ABP7Y977_9FLAO</name>
<dbReference type="EMBL" id="BAABAO010000010">
    <property type="protein sequence ID" value="GAA4132690.1"/>
    <property type="molecule type" value="Genomic_DNA"/>
</dbReference>
<comment type="caution">
    <text evidence="1">The sequence shown here is derived from an EMBL/GenBank/DDBJ whole genome shotgun (WGS) entry which is preliminary data.</text>
</comment>
<evidence type="ECO:0000313" key="2">
    <source>
        <dbReference type="Proteomes" id="UP001501333"/>
    </source>
</evidence>
<reference evidence="2" key="1">
    <citation type="journal article" date="2019" name="Int. J. Syst. Evol. Microbiol.">
        <title>The Global Catalogue of Microorganisms (GCM) 10K type strain sequencing project: providing services to taxonomists for standard genome sequencing and annotation.</title>
        <authorList>
            <consortium name="The Broad Institute Genomics Platform"/>
            <consortium name="The Broad Institute Genome Sequencing Center for Infectious Disease"/>
            <person name="Wu L."/>
            <person name="Ma J."/>
        </authorList>
    </citation>
    <scope>NUCLEOTIDE SEQUENCE [LARGE SCALE GENOMIC DNA]</scope>
    <source>
        <strain evidence="2">JCM 17386</strain>
    </source>
</reference>
<sequence>MRQMSAGIRSYKNQFIQKTDDIKIHFIIFIQIKSPFMNALQEIANIMNESDKKAFILYLSKKNKRKDVGNIELFNSLKTDDINHKKKYLKDKKSTDAYHALRKRLYDSMIDFMANQSFENDTSQENTILRLIVVSRLFFEHQLIKTAFKCLAKAEEIALNIEQFSLLNEIYLTQIQFAHFNLSEPIEKIIAKFKANKKRLEYEEQLNLGYAVLRRELTAIYHEGRIVDFQALIKNTIETHGISLKQGLTFKSLYQILFIANEYASINNNYVLIQPFVIKSYRFINHKNELKDRHLYYHIYILYFIANFYFRNGQFTESLNYLSLMFTELQKQSGKYYQRFCLRYFLLLAFNENYIGNPEKAIEIAEKALSSNKKTDPNESNDIRLMLIVFYVQQNAGRNAAKEMAKLNHTDSWYEKKMGMDWTIKKCIVEILLQTQQENAELALSRIKSFKRRYKKYLLTVNEERVVNYILFVEQYVMKPEIIQTQKFQKAIEDFIIAAQNGPKDIFIMSFLSWLLAKVRQKKVYEITLGLLKTYFLTSDFK</sequence>
<evidence type="ECO:0008006" key="3">
    <source>
        <dbReference type="Google" id="ProtNLM"/>
    </source>
</evidence>
<organism evidence="1 2">
    <name type="scientific">Flavobacterium chungbukense</name>
    <dbReference type="NCBI Taxonomy" id="877464"/>
    <lineage>
        <taxon>Bacteria</taxon>
        <taxon>Pseudomonadati</taxon>
        <taxon>Bacteroidota</taxon>
        <taxon>Flavobacteriia</taxon>
        <taxon>Flavobacteriales</taxon>
        <taxon>Flavobacteriaceae</taxon>
        <taxon>Flavobacterium</taxon>
    </lineage>
</organism>
<proteinExistence type="predicted"/>
<dbReference type="Gene3D" id="1.25.40.10">
    <property type="entry name" value="Tetratricopeptide repeat domain"/>
    <property type="match status" value="1"/>
</dbReference>
<dbReference type="InterPro" id="IPR011990">
    <property type="entry name" value="TPR-like_helical_dom_sf"/>
</dbReference>
<protein>
    <recommendedName>
        <fullName evidence="3">Tetratricopeptide repeat protein</fullName>
    </recommendedName>
</protein>
<accession>A0ABP7Y977</accession>
<evidence type="ECO:0000313" key="1">
    <source>
        <dbReference type="EMBL" id="GAA4132690.1"/>
    </source>
</evidence>
<keyword evidence="2" id="KW-1185">Reference proteome</keyword>